<sequence length="311" mass="35613">MATREDSISTSDFPPRDPSLEIRLVPHKRSFNVRSFGPGADPAIQRIARAVSDVDLNIRASDYSDDPVFDSQVFERERPFNRWIRDNEDWLGYKKRSDDVRKLLSAIEAYQDKARGPLSQTAPDPTWGYFVFVTSYSDRALQELEQAVEALIQITLRSLRQMSPSLYSEEAAKRFKLDLIEDKEGLNNASEDRVREEFRAHLRSLGMLEDDIMFRGIGSSRFSTCILLDEQMIRKLASISLSLDLDKDERLFAMTSVRMVDPKWDYPVGPYPEAIDDDGVPYRGGDDCPITGLAELYRIMEGDLMGEYPFL</sequence>
<organism evidence="1 2">
    <name type="scientific">Fusarium austroafricanum</name>
    <dbReference type="NCBI Taxonomy" id="2364996"/>
    <lineage>
        <taxon>Eukaryota</taxon>
        <taxon>Fungi</taxon>
        <taxon>Dikarya</taxon>
        <taxon>Ascomycota</taxon>
        <taxon>Pezizomycotina</taxon>
        <taxon>Sordariomycetes</taxon>
        <taxon>Hypocreomycetidae</taxon>
        <taxon>Hypocreales</taxon>
        <taxon>Nectriaceae</taxon>
        <taxon>Fusarium</taxon>
        <taxon>Fusarium concolor species complex</taxon>
    </lineage>
</organism>
<accession>A0A8H4K058</accession>
<protein>
    <submittedName>
        <fullName evidence="1">Uncharacterized protein</fullName>
    </submittedName>
</protein>
<evidence type="ECO:0000313" key="1">
    <source>
        <dbReference type="EMBL" id="KAF4440749.1"/>
    </source>
</evidence>
<dbReference type="EMBL" id="JAADJG010000646">
    <property type="protein sequence ID" value="KAF4440749.1"/>
    <property type="molecule type" value="Genomic_DNA"/>
</dbReference>
<dbReference type="Proteomes" id="UP000605986">
    <property type="component" value="Unassembled WGS sequence"/>
</dbReference>
<name>A0A8H4K058_9HYPO</name>
<evidence type="ECO:0000313" key="2">
    <source>
        <dbReference type="Proteomes" id="UP000605986"/>
    </source>
</evidence>
<reference evidence="1" key="1">
    <citation type="submission" date="2020-01" db="EMBL/GenBank/DDBJ databases">
        <title>Identification and distribution of gene clusters putatively required for synthesis of sphingolipid metabolism inhibitors in phylogenetically diverse species of the filamentous fungus Fusarium.</title>
        <authorList>
            <person name="Kim H.-S."/>
            <person name="Busman M."/>
            <person name="Brown D.W."/>
            <person name="Divon H."/>
            <person name="Uhlig S."/>
            <person name="Proctor R.H."/>
        </authorList>
    </citation>
    <scope>NUCLEOTIDE SEQUENCE</scope>
    <source>
        <strain evidence="1">NRRL 53441</strain>
    </source>
</reference>
<keyword evidence="2" id="KW-1185">Reference proteome</keyword>
<comment type="caution">
    <text evidence="1">The sequence shown here is derived from an EMBL/GenBank/DDBJ whole genome shotgun (WGS) entry which is preliminary data.</text>
</comment>
<dbReference type="OrthoDB" id="5101662at2759"/>
<gene>
    <name evidence="1" type="ORF">F53441_12219</name>
</gene>
<dbReference type="AlphaFoldDB" id="A0A8H4K058"/>
<proteinExistence type="predicted"/>